<reference evidence="1" key="1">
    <citation type="submission" date="2018-05" db="EMBL/GenBank/DDBJ databases">
        <authorList>
            <person name="Lanie J.A."/>
            <person name="Ng W.-L."/>
            <person name="Kazmierczak K.M."/>
            <person name="Andrzejewski T.M."/>
            <person name="Davidsen T.M."/>
            <person name="Wayne K.J."/>
            <person name="Tettelin H."/>
            <person name="Glass J.I."/>
            <person name="Rusch D."/>
            <person name="Podicherti R."/>
            <person name="Tsui H.-C.T."/>
            <person name="Winkler M.E."/>
        </authorList>
    </citation>
    <scope>NUCLEOTIDE SEQUENCE</scope>
</reference>
<proteinExistence type="predicted"/>
<gene>
    <name evidence="1" type="ORF">METZ01_LOCUS517021</name>
</gene>
<name>A0A383F4X6_9ZZZZ</name>
<feature type="non-terminal residue" evidence="1">
    <location>
        <position position="35"/>
    </location>
</feature>
<sequence length="35" mass="3897">MNKPTLIHDRTYPSLTTVDSNCGFFTPIFLKAIGP</sequence>
<organism evidence="1">
    <name type="scientific">marine metagenome</name>
    <dbReference type="NCBI Taxonomy" id="408172"/>
    <lineage>
        <taxon>unclassified sequences</taxon>
        <taxon>metagenomes</taxon>
        <taxon>ecological metagenomes</taxon>
    </lineage>
</organism>
<evidence type="ECO:0000313" key="1">
    <source>
        <dbReference type="EMBL" id="SVE64167.1"/>
    </source>
</evidence>
<accession>A0A383F4X6</accession>
<protein>
    <submittedName>
        <fullName evidence="1">Uncharacterized protein</fullName>
    </submittedName>
</protein>
<dbReference type="EMBL" id="UINC01231571">
    <property type="protein sequence ID" value="SVE64167.1"/>
    <property type="molecule type" value="Genomic_DNA"/>
</dbReference>
<dbReference type="AlphaFoldDB" id="A0A383F4X6"/>